<sequence>MAEQTHVLSPDAYRWKAGHRLFFTHIQGLVLAIDAFERRPSEDRLDDVTDLLLGSVVMMQFAADFIDEGYDWVRNDMAKVHEDFSGVFSADHAELLKRLRGMRSAKDNFAEAHGRFAAALNTVYNAHAFVCRRFVADSGSLANPEVNAPELLRTKFLRRALVTAGATEQARELDRRGQNDA</sequence>
<dbReference type="Proteomes" id="UP000675940">
    <property type="component" value="Unassembled WGS sequence"/>
</dbReference>
<protein>
    <submittedName>
        <fullName evidence="1">Uncharacterized protein</fullName>
    </submittedName>
</protein>
<proteinExistence type="predicted"/>
<dbReference type="AlphaFoldDB" id="A0A940S4S0"/>
<gene>
    <name evidence="1" type="ORF">J5474_16985</name>
</gene>
<comment type="caution">
    <text evidence="1">The sequence shown here is derived from an EMBL/GenBank/DDBJ whole genome shotgun (WGS) entry which is preliminary data.</text>
</comment>
<accession>A0A940S4S0</accession>
<organism evidence="1 2">
    <name type="scientific">Sagittula salina</name>
    <dbReference type="NCBI Taxonomy" id="2820268"/>
    <lineage>
        <taxon>Bacteria</taxon>
        <taxon>Pseudomonadati</taxon>
        <taxon>Pseudomonadota</taxon>
        <taxon>Alphaproteobacteria</taxon>
        <taxon>Rhodobacterales</taxon>
        <taxon>Roseobacteraceae</taxon>
        <taxon>Sagittula</taxon>
    </lineage>
</organism>
<dbReference type="EMBL" id="JAGISH010000010">
    <property type="protein sequence ID" value="MBP0484175.1"/>
    <property type="molecule type" value="Genomic_DNA"/>
</dbReference>
<dbReference type="RefSeq" id="WP_209362283.1">
    <property type="nucleotide sequence ID" value="NZ_JAGISH010000010.1"/>
</dbReference>
<evidence type="ECO:0000313" key="1">
    <source>
        <dbReference type="EMBL" id="MBP0484175.1"/>
    </source>
</evidence>
<name>A0A940S4S0_9RHOB</name>
<keyword evidence="2" id="KW-1185">Reference proteome</keyword>
<reference evidence="1" key="1">
    <citation type="submission" date="2021-03" db="EMBL/GenBank/DDBJ databases">
        <title>Sagittula salina sp. nov. strain M10.9X isolated from the marine waste.</title>
        <authorList>
            <person name="Satari L."/>
            <person name="Molina-Menor E."/>
            <person name="Vidal-Verdu A."/>
            <person name="Pascual J."/>
            <person name="Pereto J."/>
            <person name="Porcar M."/>
        </authorList>
    </citation>
    <scope>NUCLEOTIDE SEQUENCE</scope>
    <source>
        <strain evidence="1">M10.9X</strain>
    </source>
</reference>
<evidence type="ECO:0000313" key="2">
    <source>
        <dbReference type="Proteomes" id="UP000675940"/>
    </source>
</evidence>